<sequence length="159" mass="16787">MGGVKDKHEALHSSFKGLLSNIAYGLAGHAPNTTTTTVWIYSSSISPAPARYPPQEQPPYGYAQPPSGCPLAPGPSAPPHHGSNSPALETSCIIMRAYRVSKARFWGGGVAKGSNSCGGRGGHGSSRVVVAWAPSSWPWDAPPWLRHGKFGSGKLNKWK</sequence>
<dbReference type="EMBL" id="AMZH03001427">
    <property type="protein sequence ID" value="RRT79339.1"/>
    <property type="molecule type" value="Genomic_DNA"/>
</dbReference>
<dbReference type="AlphaFoldDB" id="A0A427ASV3"/>
<organism evidence="2 3">
    <name type="scientific">Ensete ventricosum</name>
    <name type="common">Abyssinian banana</name>
    <name type="synonym">Musa ensete</name>
    <dbReference type="NCBI Taxonomy" id="4639"/>
    <lineage>
        <taxon>Eukaryota</taxon>
        <taxon>Viridiplantae</taxon>
        <taxon>Streptophyta</taxon>
        <taxon>Embryophyta</taxon>
        <taxon>Tracheophyta</taxon>
        <taxon>Spermatophyta</taxon>
        <taxon>Magnoliopsida</taxon>
        <taxon>Liliopsida</taxon>
        <taxon>Zingiberales</taxon>
        <taxon>Musaceae</taxon>
        <taxon>Ensete</taxon>
    </lineage>
</organism>
<evidence type="ECO:0000256" key="1">
    <source>
        <dbReference type="SAM" id="MobiDB-lite"/>
    </source>
</evidence>
<feature type="region of interest" description="Disordered" evidence="1">
    <location>
        <begin position="52"/>
        <end position="86"/>
    </location>
</feature>
<reference evidence="2 3" key="1">
    <citation type="journal article" date="2014" name="Agronomy (Basel)">
        <title>A Draft Genome Sequence for Ensete ventricosum, the Drought-Tolerant Tree Against Hunger.</title>
        <authorList>
            <person name="Harrison J."/>
            <person name="Moore K.A."/>
            <person name="Paszkiewicz K."/>
            <person name="Jones T."/>
            <person name="Grant M."/>
            <person name="Ambacheew D."/>
            <person name="Muzemil S."/>
            <person name="Studholme D.J."/>
        </authorList>
    </citation>
    <scope>NUCLEOTIDE SEQUENCE [LARGE SCALE GENOMIC DNA]</scope>
</reference>
<evidence type="ECO:0000313" key="3">
    <source>
        <dbReference type="Proteomes" id="UP000287651"/>
    </source>
</evidence>
<evidence type="ECO:0000313" key="2">
    <source>
        <dbReference type="EMBL" id="RRT79339.1"/>
    </source>
</evidence>
<comment type="caution">
    <text evidence="2">The sequence shown here is derived from an EMBL/GenBank/DDBJ whole genome shotgun (WGS) entry which is preliminary data.</text>
</comment>
<protein>
    <submittedName>
        <fullName evidence="2">Uncharacterized protein</fullName>
    </submittedName>
</protein>
<name>A0A427ASV3_ENSVE</name>
<dbReference type="Proteomes" id="UP000287651">
    <property type="component" value="Unassembled WGS sequence"/>
</dbReference>
<gene>
    <name evidence="2" type="ORF">B296_00008312</name>
</gene>
<accession>A0A427ASV3</accession>
<proteinExistence type="predicted"/>